<sequence>MDFGVALPQTGIHASPEAIVQAAQTAERLGHRTVWV</sequence>
<comment type="caution">
    <text evidence="1">The sequence shown here is derived from an EMBL/GenBank/DDBJ whole genome shotgun (WGS) entry which is preliminary data.</text>
</comment>
<proteinExistence type="predicted"/>
<organism evidence="1 2">
    <name type="scientific">Candidatus Segetimicrobium genomatis</name>
    <dbReference type="NCBI Taxonomy" id="2569760"/>
    <lineage>
        <taxon>Bacteria</taxon>
        <taxon>Bacillati</taxon>
        <taxon>Candidatus Sysuimicrobiota</taxon>
        <taxon>Candidatus Sysuimicrobiia</taxon>
        <taxon>Candidatus Sysuimicrobiales</taxon>
        <taxon>Candidatus Segetimicrobiaceae</taxon>
        <taxon>Candidatus Segetimicrobium</taxon>
    </lineage>
</organism>
<dbReference type="AlphaFoldDB" id="A0A537K699"/>
<accession>A0A537K699</accession>
<gene>
    <name evidence="1" type="ORF">E6H00_04320</name>
</gene>
<feature type="non-terminal residue" evidence="1">
    <location>
        <position position="36"/>
    </location>
</feature>
<dbReference type="Proteomes" id="UP000318509">
    <property type="component" value="Unassembled WGS sequence"/>
</dbReference>
<evidence type="ECO:0000313" key="2">
    <source>
        <dbReference type="Proteomes" id="UP000318509"/>
    </source>
</evidence>
<reference evidence="1 2" key="1">
    <citation type="journal article" date="2019" name="Nat. Microbiol.">
        <title>Mediterranean grassland soil C-N compound turnover is dependent on rainfall and depth, and is mediated by genomically divergent microorganisms.</title>
        <authorList>
            <person name="Diamond S."/>
            <person name="Andeer P.F."/>
            <person name="Li Z."/>
            <person name="Crits-Christoph A."/>
            <person name="Burstein D."/>
            <person name="Anantharaman K."/>
            <person name="Lane K.R."/>
            <person name="Thomas B.C."/>
            <person name="Pan C."/>
            <person name="Northen T.R."/>
            <person name="Banfield J.F."/>
        </authorList>
    </citation>
    <scope>NUCLEOTIDE SEQUENCE [LARGE SCALE GENOMIC DNA]</scope>
    <source>
        <strain evidence="1">NP_3</strain>
    </source>
</reference>
<evidence type="ECO:0000313" key="1">
    <source>
        <dbReference type="EMBL" id="TMI91299.1"/>
    </source>
</evidence>
<dbReference type="EMBL" id="VBAK01000098">
    <property type="protein sequence ID" value="TMI91299.1"/>
    <property type="molecule type" value="Genomic_DNA"/>
</dbReference>
<protein>
    <submittedName>
        <fullName evidence="1">LLM class F420-dependent oxidoreductase</fullName>
    </submittedName>
</protein>
<name>A0A537K699_9BACT</name>